<proteinExistence type="predicted"/>
<protein>
    <submittedName>
        <fullName evidence="1">Uncharacterized protein</fullName>
    </submittedName>
</protein>
<evidence type="ECO:0000313" key="1">
    <source>
        <dbReference type="EMBL" id="TVY92989.1"/>
    </source>
</evidence>
<gene>
    <name evidence="1" type="ORF">LAWI1_G000945</name>
</gene>
<dbReference type="EMBL" id="QGML01000207">
    <property type="protein sequence ID" value="TVY92989.1"/>
    <property type="molecule type" value="Genomic_DNA"/>
</dbReference>
<dbReference type="Proteomes" id="UP000315522">
    <property type="component" value="Unassembled WGS sequence"/>
</dbReference>
<organism evidence="1 2">
    <name type="scientific">Lachnellula willkommii</name>
    <dbReference type="NCBI Taxonomy" id="215461"/>
    <lineage>
        <taxon>Eukaryota</taxon>
        <taxon>Fungi</taxon>
        <taxon>Dikarya</taxon>
        <taxon>Ascomycota</taxon>
        <taxon>Pezizomycotina</taxon>
        <taxon>Leotiomycetes</taxon>
        <taxon>Helotiales</taxon>
        <taxon>Lachnaceae</taxon>
        <taxon>Lachnellula</taxon>
    </lineage>
</organism>
<evidence type="ECO:0000313" key="2">
    <source>
        <dbReference type="Proteomes" id="UP000315522"/>
    </source>
</evidence>
<accession>A0A559MJ50</accession>
<sequence>MQCTEPLPILNLLEAASRSVCMSWAFQWLYHWVAMTIPKEQNPSPGIWTRAISQSFYGNVNTLSKKLRPKQSPRAPKNYRQSAPRVKETKQYLLSYEEELHLADHIAFLAHVEEGVEFGSAAVLQEMSDPPGFTFRLASNHTPRPTVVNGIERILEIVQDHAEAGKHRQQHQARLFDEIVSFSEKRIHGRMRTRHWVKPDHFRKGESDLPPLYVGIDRILEGIWGRDGQKLAEFASLRASVIALRDALRKLDLEYAGEQANLLKDAILKSYDVSNQASSKSLETHLQIMGLDERVYASREVAQIDKLSKYWGICKDLIRLSRQPETRSHCQNLKLEFFEAYPASQPPGAADLCFVHGEIQLILFYEKYKNDLPPRAIGSSTSACFLCDLFVKYHGQFGISHSHMKLYPKWTIPDCKWMSHQAQRKRFREMIRSMDAEIAGLLKKNVYYHNVAMESRAHVLLLEQASSIAASTVTTISDVPRTPSPLVVRMSSSALSSSSTIVPQNEKAAASHPSIYQLEDLPVTISISPSTKFCELTAGIVSYLFDFEDIATTGWLYITHSPRSAERYRKEKRVNTTGLSFDSSVCIQAKPHTRHLMFIVHADGHHELGVYVTWHEP</sequence>
<name>A0A559MJ50_9HELO</name>
<dbReference type="AlphaFoldDB" id="A0A559MJ50"/>
<keyword evidence="2" id="KW-1185">Reference proteome</keyword>
<comment type="caution">
    <text evidence="1">The sequence shown here is derived from an EMBL/GenBank/DDBJ whole genome shotgun (WGS) entry which is preliminary data.</text>
</comment>
<dbReference type="Pfam" id="PF14441">
    <property type="entry name" value="OTT_1508_deam"/>
    <property type="match status" value="1"/>
</dbReference>
<reference evidence="1 2" key="1">
    <citation type="submission" date="2018-05" db="EMBL/GenBank/DDBJ databases">
        <title>Genome sequencing and assembly of the regulated plant pathogen Lachnellula willkommii and related sister species for the development of diagnostic species identification markers.</title>
        <authorList>
            <person name="Giroux E."/>
            <person name="Bilodeau G."/>
        </authorList>
    </citation>
    <scope>NUCLEOTIDE SEQUENCE [LARGE SCALE GENOMIC DNA]</scope>
    <source>
        <strain evidence="1 2">CBS 172.35</strain>
    </source>
</reference>
<dbReference type="InterPro" id="IPR027796">
    <property type="entry name" value="OTT_1508_deam-like"/>
</dbReference>